<keyword evidence="2" id="KW-0812">Transmembrane</keyword>
<keyword evidence="2" id="KW-1133">Transmembrane helix</keyword>
<dbReference type="PANTHER" id="PTHR33219:SF14">
    <property type="entry name" value="PROTEIN COFACTOR ASSEMBLY OF COMPLEX C SUBUNIT B CCB3, CHLOROPLASTIC-RELATED"/>
    <property type="match status" value="1"/>
</dbReference>
<keyword evidence="4" id="KW-1185">Reference proteome</keyword>
<dbReference type="EMBL" id="QGLF01000002">
    <property type="protein sequence ID" value="PWR21740.1"/>
    <property type="molecule type" value="Genomic_DNA"/>
</dbReference>
<dbReference type="GO" id="GO:0016020">
    <property type="term" value="C:membrane"/>
    <property type="evidence" value="ECO:0007669"/>
    <property type="project" value="InterPro"/>
</dbReference>
<evidence type="ECO:0000256" key="2">
    <source>
        <dbReference type="SAM" id="Phobius"/>
    </source>
</evidence>
<organism evidence="3 4">
    <name type="scientific">Zavarzinia compransoris</name>
    <dbReference type="NCBI Taxonomy" id="1264899"/>
    <lineage>
        <taxon>Bacteria</taxon>
        <taxon>Pseudomonadati</taxon>
        <taxon>Pseudomonadota</taxon>
        <taxon>Alphaproteobacteria</taxon>
        <taxon>Rhodospirillales</taxon>
        <taxon>Zavarziniaceae</taxon>
        <taxon>Zavarzinia</taxon>
    </lineage>
</organism>
<keyword evidence="2" id="KW-0472">Membrane</keyword>
<name>A0A317E690_9PROT</name>
<evidence type="ECO:0000313" key="4">
    <source>
        <dbReference type="Proteomes" id="UP000246077"/>
    </source>
</evidence>
<accession>A0A317E690</accession>
<evidence type="ECO:0000256" key="1">
    <source>
        <dbReference type="ARBA" id="ARBA00010894"/>
    </source>
</evidence>
<dbReference type="RefSeq" id="WP_109920385.1">
    <property type="nucleotide sequence ID" value="NZ_QGLF01000002.1"/>
</dbReference>
<feature type="transmembrane region" description="Helical" evidence="2">
    <location>
        <begin position="12"/>
        <end position="34"/>
    </location>
</feature>
<evidence type="ECO:0000313" key="3">
    <source>
        <dbReference type="EMBL" id="PWR21740.1"/>
    </source>
</evidence>
<evidence type="ECO:0008006" key="5">
    <source>
        <dbReference type="Google" id="ProtNLM"/>
    </source>
</evidence>
<comment type="caution">
    <text evidence="3">The sequence shown here is derived from an EMBL/GenBank/DDBJ whole genome shotgun (WGS) entry which is preliminary data.</text>
</comment>
<feature type="transmembrane region" description="Helical" evidence="2">
    <location>
        <begin position="62"/>
        <end position="83"/>
    </location>
</feature>
<comment type="similarity">
    <text evidence="1">Belongs to the YggT family.</text>
</comment>
<sequence length="96" mass="10566">MIALLQTIDLVLSLYTWVLIIAAVLSWLVALNVVNPYSPAVRSLGRGIQVLTEPLLRPIRRVVPAAGGMDFSPLILLIAIYFLRRFIPEIVLGTLG</sequence>
<dbReference type="OrthoDB" id="9814445at2"/>
<dbReference type="Proteomes" id="UP000246077">
    <property type="component" value="Unassembled WGS sequence"/>
</dbReference>
<dbReference type="InterPro" id="IPR003425">
    <property type="entry name" value="CCB3/YggT"/>
</dbReference>
<reference evidence="4" key="1">
    <citation type="submission" date="2018-05" db="EMBL/GenBank/DDBJ databases">
        <title>Zavarzinia sp. HR-AS.</title>
        <authorList>
            <person name="Lee Y."/>
            <person name="Jeon C.O."/>
        </authorList>
    </citation>
    <scope>NUCLEOTIDE SEQUENCE [LARGE SCALE GENOMIC DNA]</scope>
    <source>
        <strain evidence="4">DSM 1231</strain>
    </source>
</reference>
<dbReference type="Pfam" id="PF02325">
    <property type="entry name" value="CCB3_YggT"/>
    <property type="match status" value="1"/>
</dbReference>
<dbReference type="PANTHER" id="PTHR33219">
    <property type="entry name" value="YLMG HOMOLOG PROTEIN 2, CHLOROPLASTIC"/>
    <property type="match status" value="1"/>
</dbReference>
<gene>
    <name evidence="3" type="ORF">DKG75_07020</name>
</gene>
<protein>
    <recommendedName>
        <fullName evidence="5">YggT family protein</fullName>
    </recommendedName>
</protein>
<dbReference type="AlphaFoldDB" id="A0A317E690"/>
<proteinExistence type="inferred from homology"/>